<dbReference type="AlphaFoldDB" id="L8J4U0"/>
<organism evidence="1 2">
    <name type="scientific">Bos mutus</name>
    <name type="common">wild yak</name>
    <dbReference type="NCBI Taxonomy" id="72004"/>
    <lineage>
        <taxon>Eukaryota</taxon>
        <taxon>Metazoa</taxon>
        <taxon>Chordata</taxon>
        <taxon>Craniata</taxon>
        <taxon>Vertebrata</taxon>
        <taxon>Euteleostomi</taxon>
        <taxon>Mammalia</taxon>
        <taxon>Eutheria</taxon>
        <taxon>Laurasiatheria</taxon>
        <taxon>Artiodactyla</taxon>
        <taxon>Ruminantia</taxon>
        <taxon>Pecora</taxon>
        <taxon>Bovidae</taxon>
        <taxon>Bovinae</taxon>
        <taxon>Bos</taxon>
    </lineage>
</organism>
<name>L8J4U0_9CETA</name>
<evidence type="ECO:0000313" key="2">
    <source>
        <dbReference type="Proteomes" id="UP000011080"/>
    </source>
</evidence>
<accession>L8J4U0</accession>
<proteinExistence type="predicted"/>
<reference evidence="1 2" key="1">
    <citation type="journal article" date="2012" name="Nat. Genet.">
        <title>The yak genome and adaptation to life at high altitude.</title>
        <authorList>
            <person name="Qiu Q."/>
            <person name="Zhang G."/>
            <person name="Ma T."/>
            <person name="Qian W."/>
            <person name="Wang J."/>
            <person name="Ye Z."/>
            <person name="Cao C."/>
            <person name="Hu Q."/>
            <person name="Kim J."/>
            <person name="Larkin D.M."/>
            <person name="Auvil L."/>
            <person name="Capitanu B."/>
            <person name="Ma J."/>
            <person name="Lewin H.A."/>
            <person name="Qian X."/>
            <person name="Lang Y."/>
            <person name="Zhou R."/>
            <person name="Wang L."/>
            <person name="Wang K."/>
            <person name="Xia J."/>
            <person name="Liao S."/>
            <person name="Pan S."/>
            <person name="Lu X."/>
            <person name="Hou H."/>
            <person name="Wang Y."/>
            <person name="Zang X."/>
            <person name="Yin Y."/>
            <person name="Ma H."/>
            <person name="Zhang J."/>
            <person name="Wang Z."/>
            <person name="Zhang Y."/>
            <person name="Zhang D."/>
            <person name="Yonezawa T."/>
            <person name="Hasegawa M."/>
            <person name="Zhong Y."/>
            <person name="Liu W."/>
            <person name="Zhang Y."/>
            <person name="Huang Z."/>
            <person name="Zhang S."/>
            <person name="Long R."/>
            <person name="Yang H."/>
            <person name="Wang J."/>
            <person name="Lenstra J.A."/>
            <person name="Cooper D.N."/>
            <person name="Wu Y."/>
            <person name="Wang J."/>
            <person name="Shi P."/>
            <person name="Wang J."/>
            <person name="Liu J."/>
        </authorList>
    </citation>
    <scope>NUCLEOTIDE SEQUENCE [LARGE SCALE GENOMIC DNA]</scope>
    <source>
        <strain evidence="2">yakQH1</strain>
    </source>
</reference>
<sequence>RSSCEVIIMFTSHWQLASPLFLCIWNSPRINKVHSLLEELFCHSI</sequence>
<dbReference type="Proteomes" id="UP000011080">
    <property type="component" value="Unassembled WGS sequence"/>
</dbReference>
<dbReference type="EMBL" id="JH880337">
    <property type="protein sequence ID" value="ELR62467.1"/>
    <property type="molecule type" value="Genomic_DNA"/>
</dbReference>
<evidence type="ECO:0000313" key="1">
    <source>
        <dbReference type="EMBL" id="ELR62467.1"/>
    </source>
</evidence>
<feature type="non-terminal residue" evidence="1">
    <location>
        <position position="1"/>
    </location>
</feature>
<gene>
    <name evidence="1" type="ORF">M91_06487</name>
</gene>
<protein>
    <submittedName>
        <fullName evidence="1">Uncharacterized protein</fullName>
    </submittedName>
</protein>